<keyword evidence="3" id="KW-1185">Reference proteome</keyword>
<evidence type="ECO:0000256" key="1">
    <source>
        <dbReference type="SAM" id="Phobius"/>
    </source>
</evidence>
<proteinExistence type="predicted"/>
<protein>
    <submittedName>
        <fullName evidence="2">Uncharacterized protein</fullName>
    </submittedName>
</protein>
<dbReference type="AlphaFoldDB" id="A0AAE4SBG2"/>
<keyword evidence="1" id="KW-1133">Transmembrane helix</keyword>
<evidence type="ECO:0000313" key="2">
    <source>
        <dbReference type="EMBL" id="MDV0441500.1"/>
    </source>
</evidence>
<reference evidence="2" key="1">
    <citation type="submission" date="2023-06" db="EMBL/GenBank/DDBJ databases">
        <title>Genome sequence of Methancorpusculaceae sp. Ag1.</title>
        <authorList>
            <person name="Protasov E."/>
            <person name="Platt K."/>
            <person name="Poehlein A."/>
            <person name="Daniel R."/>
            <person name="Brune A."/>
        </authorList>
    </citation>
    <scope>NUCLEOTIDE SEQUENCE</scope>
    <source>
        <strain evidence="2">Ag1</strain>
    </source>
</reference>
<gene>
    <name evidence="2" type="ORF">McpAg1_06940</name>
</gene>
<accession>A0AAE4SBG2</accession>
<name>A0AAE4SBG2_9EURY</name>
<organism evidence="2 3">
    <name type="scientific">Methanorbis furvi</name>
    <dbReference type="NCBI Taxonomy" id="3028299"/>
    <lineage>
        <taxon>Archaea</taxon>
        <taxon>Methanobacteriati</taxon>
        <taxon>Methanobacteriota</taxon>
        <taxon>Stenosarchaea group</taxon>
        <taxon>Methanomicrobia</taxon>
        <taxon>Methanomicrobiales</taxon>
        <taxon>Methanocorpusculaceae</taxon>
        <taxon>Methanorbis</taxon>
    </lineage>
</organism>
<dbReference type="Proteomes" id="UP001273136">
    <property type="component" value="Unassembled WGS sequence"/>
</dbReference>
<keyword evidence="1" id="KW-0812">Transmembrane</keyword>
<comment type="caution">
    <text evidence="2">The sequence shown here is derived from an EMBL/GenBank/DDBJ whole genome shotgun (WGS) entry which is preliminary data.</text>
</comment>
<sequence>MAQTLVLIFFLFFLLHQPVKNMDECTKFLLGIVSFLFAPLVVPVPFINEGCSHTTSCQSLSLVISQKIYDVTER</sequence>
<feature type="transmembrane region" description="Helical" evidence="1">
    <location>
        <begin position="28"/>
        <end position="47"/>
    </location>
</feature>
<keyword evidence="1" id="KW-0472">Membrane</keyword>
<evidence type="ECO:0000313" key="3">
    <source>
        <dbReference type="Proteomes" id="UP001273136"/>
    </source>
</evidence>
<dbReference type="EMBL" id="JAWDKA010000003">
    <property type="protein sequence ID" value="MDV0441500.1"/>
    <property type="molecule type" value="Genomic_DNA"/>
</dbReference>